<sequence length="103" mass="11784">MSIALELSCWRLYVVERVWIAIFPRKKLFLKNGLTVALSGEIGKLVNDEEIDKRQFERMVKVALWCILDEPSPCPSMKKILLMLEGTEDIPIPPSPNSILNMI</sequence>
<accession>A0A2N9H5G1</accession>
<reference evidence="1" key="1">
    <citation type="submission" date="2018-02" db="EMBL/GenBank/DDBJ databases">
        <authorList>
            <person name="Cohen D.B."/>
            <person name="Kent A.D."/>
        </authorList>
    </citation>
    <scope>NUCLEOTIDE SEQUENCE</scope>
</reference>
<protein>
    <recommendedName>
        <fullName evidence="2">Serine-threonine/tyrosine-protein kinase catalytic domain-containing protein</fullName>
    </recommendedName>
</protein>
<dbReference type="EMBL" id="OIVN01002863">
    <property type="protein sequence ID" value="SPD07023.1"/>
    <property type="molecule type" value="Genomic_DNA"/>
</dbReference>
<gene>
    <name evidence="1" type="ORF">FSB_LOCUS34905</name>
</gene>
<proteinExistence type="predicted"/>
<evidence type="ECO:0008006" key="2">
    <source>
        <dbReference type="Google" id="ProtNLM"/>
    </source>
</evidence>
<name>A0A2N9H5G1_FAGSY</name>
<organism evidence="1">
    <name type="scientific">Fagus sylvatica</name>
    <name type="common">Beechnut</name>
    <dbReference type="NCBI Taxonomy" id="28930"/>
    <lineage>
        <taxon>Eukaryota</taxon>
        <taxon>Viridiplantae</taxon>
        <taxon>Streptophyta</taxon>
        <taxon>Embryophyta</taxon>
        <taxon>Tracheophyta</taxon>
        <taxon>Spermatophyta</taxon>
        <taxon>Magnoliopsida</taxon>
        <taxon>eudicotyledons</taxon>
        <taxon>Gunneridae</taxon>
        <taxon>Pentapetalae</taxon>
        <taxon>rosids</taxon>
        <taxon>fabids</taxon>
        <taxon>Fagales</taxon>
        <taxon>Fagaceae</taxon>
        <taxon>Fagus</taxon>
    </lineage>
</organism>
<evidence type="ECO:0000313" key="1">
    <source>
        <dbReference type="EMBL" id="SPD07023.1"/>
    </source>
</evidence>
<dbReference type="AlphaFoldDB" id="A0A2N9H5G1"/>